<dbReference type="SMART" id="SM00409">
    <property type="entry name" value="IG"/>
    <property type="match status" value="1"/>
</dbReference>
<dbReference type="PROSITE" id="PS50835">
    <property type="entry name" value="IG_LIKE"/>
    <property type="match status" value="2"/>
</dbReference>
<dbReference type="SUPFAM" id="SSF48726">
    <property type="entry name" value="Immunoglobulin"/>
    <property type="match status" value="2"/>
</dbReference>
<feature type="transmembrane region" description="Helical" evidence="7">
    <location>
        <begin position="233"/>
        <end position="255"/>
    </location>
</feature>
<dbReference type="GO" id="GO:0050863">
    <property type="term" value="P:regulation of T cell activation"/>
    <property type="evidence" value="ECO:0007669"/>
    <property type="project" value="UniProtKB-ARBA"/>
</dbReference>
<feature type="signal peptide" evidence="8">
    <location>
        <begin position="1"/>
        <end position="20"/>
    </location>
</feature>
<evidence type="ECO:0000256" key="4">
    <source>
        <dbReference type="ARBA" id="ARBA00023157"/>
    </source>
</evidence>
<dbReference type="GO" id="GO:0005102">
    <property type="term" value="F:signaling receptor binding"/>
    <property type="evidence" value="ECO:0000318"/>
    <property type="project" value="GO_Central"/>
</dbReference>
<dbReference type="InterPro" id="IPR007110">
    <property type="entry name" value="Ig-like_dom"/>
</dbReference>
<organism evidence="10 11">
    <name type="scientific">Xenopus laevis</name>
    <name type="common">African clawed frog</name>
    <dbReference type="NCBI Taxonomy" id="8355"/>
    <lineage>
        <taxon>Eukaryota</taxon>
        <taxon>Metazoa</taxon>
        <taxon>Chordata</taxon>
        <taxon>Craniata</taxon>
        <taxon>Vertebrata</taxon>
        <taxon>Euteleostomi</taxon>
        <taxon>Amphibia</taxon>
        <taxon>Batrachia</taxon>
        <taxon>Anura</taxon>
        <taxon>Pipoidea</taxon>
        <taxon>Pipidae</taxon>
        <taxon>Xenopodinae</taxon>
        <taxon>Xenopus</taxon>
        <taxon>Xenopus</taxon>
    </lineage>
</organism>
<sequence>MSNILITFLILWLLYKESLSFRFKVFSTDSVSVTLGSDVMLPCILSPEMSGENMEIRWFKIQYQPYVHLYENRKDDYTAQKPEFTNRTELLKENITRGVFPLLIRNVTAQDSGEYHCYVESSNHHGRAKVQLNVNAVGSLPVISLITDHTMSCESHDWHPKPYLTWTDNERNKIIPSMVKVFKDENSFYHIISFIHLSNASDIICTVSIALNHSKDSRQIIERRLPVTARNTYSHFLVICASIILIFFVCICLLLKCLGDLQNKHVKLQSKYEDVLAAQAKLSNGKPHTEASYNSPV</sequence>
<dbReference type="Pfam" id="PF07686">
    <property type="entry name" value="V-set"/>
    <property type="match status" value="1"/>
</dbReference>
<dbReference type="OrthoDB" id="9986391at2759"/>
<keyword evidence="6" id="KW-0393">Immunoglobulin domain</keyword>
<keyword evidence="3 7" id="KW-0472">Membrane</keyword>
<evidence type="ECO:0000259" key="9">
    <source>
        <dbReference type="PROSITE" id="PS50835"/>
    </source>
</evidence>
<evidence type="ECO:0000256" key="8">
    <source>
        <dbReference type="SAM" id="SignalP"/>
    </source>
</evidence>
<dbReference type="GeneID" id="121397211"/>
<dbReference type="Pfam" id="PF22705">
    <property type="entry name" value="C2-set_3"/>
    <property type="match status" value="1"/>
</dbReference>
<reference evidence="11" key="1">
    <citation type="submission" date="2025-08" db="UniProtKB">
        <authorList>
            <consortium name="RefSeq"/>
        </authorList>
    </citation>
    <scope>IDENTIFICATION</scope>
    <source>
        <strain evidence="11">J_2021</strain>
        <tissue evidence="11">Erythrocytes</tissue>
    </source>
</reference>
<gene>
    <name evidence="11" type="primary">LOC121397211</name>
</gene>
<dbReference type="GO" id="GO:1903037">
    <property type="term" value="P:regulation of leukocyte cell-cell adhesion"/>
    <property type="evidence" value="ECO:0007669"/>
    <property type="project" value="UniProtKB-ARBA"/>
</dbReference>
<feature type="chain" id="PRO_5035289503" evidence="8">
    <location>
        <begin position="21"/>
        <end position="297"/>
    </location>
</feature>
<dbReference type="AlphaFoldDB" id="A0A8J1LKA3"/>
<dbReference type="InterPro" id="IPR003599">
    <property type="entry name" value="Ig_sub"/>
</dbReference>
<dbReference type="InterPro" id="IPR013783">
    <property type="entry name" value="Ig-like_fold"/>
</dbReference>
<dbReference type="InterPro" id="IPR050504">
    <property type="entry name" value="IgSF_BTN/MOG"/>
</dbReference>
<dbReference type="InterPro" id="IPR053896">
    <property type="entry name" value="BTN3A2-like_Ig-C"/>
</dbReference>
<dbReference type="PANTHER" id="PTHR24100:SF144">
    <property type="entry name" value="SELECTION AND UPKEEP OF INTRAEPITHELIAL T-CELLS PROTEIN 2 ISOFORM X1"/>
    <property type="match status" value="1"/>
</dbReference>
<feature type="domain" description="Ig-like" evidence="9">
    <location>
        <begin position="21"/>
        <end position="133"/>
    </location>
</feature>
<keyword evidence="7" id="KW-0812">Transmembrane</keyword>
<dbReference type="Proteomes" id="UP000186698">
    <property type="component" value="Chromosome 8L"/>
</dbReference>
<evidence type="ECO:0000313" key="10">
    <source>
        <dbReference type="Proteomes" id="UP000186698"/>
    </source>
</evidence>
<comment type="subcellular location">
    <subcellularLocation>
        <location evidence="1">Membrane</location>
    </subcellularLocation>
</comment>
<dbReference type="InterPro" id="IPR036179">
    <property type="entry name" value="Ig-like_dom_sf"/>
</dbReference>
<keyword evidence="7" id="KW-1133">Transmembrane helix</keyword>
<dbReference type="KEGG" id="xla:121397211"/>
<evidence type="ECO:0000256" key="6">
    <source>
        <dbReference type="ARBA" id="ARBA00023319"/>
    </source>
</evidence>
<dbReference type="InterPro" id="IPR013106">
    <property type="entry name" value="Ig_V-set"/>
</dbReference>
<feature type="domain" description="Ig-like" evidence="9">
    <location>
        <begin position="150"/>
        <end position="221"/>
    </location>
</feature>
<name>A0A8J1LKA3_XENLA</name>
<dbReference type="Gene3D" id="2.60.40.10">
    <property type="entry name" value="Immunoglobulins"/>
    <property type="match status" value="2"/>
</dbReference>
<dbReference type="GO" id="GO:0001817">
    <property type="term" value="P:regulation of cytokine production"/>
    <property type="evidence" value="ECO:0000318"/>
    <property type="project" value="GO_Central"/>
</dbReference>
<protein>
    <submittedName>
        <fullName evidence="11">Selection and upkeep of intraepithelial T-cells protein 1 homolog isoform X1</fullName>
    </submittedName>
</protein>
<dbReference type="FunFam" id="2.60.40.10:FF:000142">
    <property type="entry name" value="V-set domain-containing T-cell activation inhibitor 1"/>
    <property type="match status" value="1"/>
</dbReference>
<dbReference type="RefSeq" id="XP_041429524.1">
    <property type="nucleotide sequence ID" value="XM_041573590.1"/>
</dbReference>
<evidence type="ECO:0000256" key="1">
    <source>
        <dbReference type="ARBA" id="ARBA00004370"/>
    </source>
</evidence>
<keyword evidence="5" id="KW-0325">Glycoprotein</keyword>
<proteinExistence type="predicted"/>
<evidence type="ECO:0000256" key="7">
    <source>
        <dbReference type="SAM" id="Phobius"/>
    </source>
</evidence>
<dbReference type="GO" id="GO:0009897">
    <property type="term" value="C:external side of plasma membrane"/>
    <property type="evidence" value="ECO:0000318"/>
    <property type="project" value="GO_Central"/>
</dbReference>
<keyword evidence="2 8" id="KW-0732">Signal</keyword>
<dbReference type="PANTHER" id="PTHR24100">
    <property type="entry name" value="BUTYROPHILIN"/>
    <property type="match status" value="1"/>
</dbReference>
<dbReference type="GO" id="GO:0050852">
    <property type="term" value="P:T cell receptor signaling pathway"/>
    <property type="evidence" value="ECO:0000318"/>
    <property type="project" value="GO_Central"/>
</dbReference>
<evidence type="ECO:0000256" key="5">
    <source>
        <dbReference type="ARBA" id="ARBA00023180"/>
    </source>
</evidence>
<evidence type="ECO:0000256" key="3">
    <source>
        <dbReference type="ARBA" id="ARBA00023136"/>
    </source>
</evidence>
<accession>A0A8J1LKA3</accession>
<keyword evidence="4" id="KW-1015">Disulfide bond</keyword>
<keyword evidence="10" id="KW-1185">Reference proteome</keyword>
<evidence type="ECO:0000256" key="2">
    <source>
        <dbReference type="ARBA" id="ARBA00022729"/>
    </source>
</evidence>
<evidence type="ECO:0000313" key="11">
    <source>
        <dbReference type="RefSeq" id="XP_041429524.1"/>
    </source>
</evidence>